<dbReference type="SUPFAM" id="SSF52540">
    <property type="entry name" value="P-loop containing nucleoside triphosphate hydrolases"/>
    <property type="match status" value="1"/>
</dbReference>
<dbReference type="GO" id="GO:0016887">
    <property type="term" value="F:ATP hydrolysis activity"/>
    <property type="evidence" value="ECO:0007669"/>
    <property type="project" value="InterPro"/>
</dbReference>
<dbReference type="PANTHER" id="PTHR43394">
    <property type="entry name" value="ATP-DEPENDENT PERMEASE MDL1, MITOCHONDRIAL"/>
    <property type="match status" value="1"/>
</dbReference>
<keyword evidence="2" id="KW-0067">ATP-binding</keyword>
<dbReference type="GO" id="GO:0015421">
    <property type="term" value="F:ABC-type oligopeptide transporter activity"/>
    <property type="evidence" value="ECO:0007669"/>
    <property type="project" value="TreeGrafter"/>
</dbReference>
<gene>
    <name evidence="2" type="primary">lmrA</name>
    <name evidence="2" type="ORF">SDC9_173374</name>
</gene>
<feature type="domain" description="ABC transporter" evidence="1">
    <location>
        <begin position="2"/>
        <end position="124"/>
    </location>
</feature>
<dbReference type="Pfam" id="PF00005">
    <property type="entry name" value="ABC_tran"/>
    <property type="match status" value="1"/>
</dbReference>
<evidence type="ECO:0000259" key="1">
    <source>
        <dbReference type="Pfam" id="PF00005"/>
    </source>
</evidence>
<protein>
    <submittedName>
        <fullName evidence="2">Multidrug resistance ABC transporter ATP-binding and permease protein</fullName>
    </submittedName>
</protein>
<dbReference type="InterPro" id="IPR003439">
    <property type="entry name" value="ABC_transporter-like_ATP-bd"/>
</dbReference>
<dbReference type="PANTHER" id="PTHR43394:SF1">
    <property type="entry name" value="ATP-BINDING CASSETTE SUB-FAMILY B MEMBER 10, MITOCHONDRIAL"/>
    <property type="match status" value="1"/>
</dbReference>
<comment type="caution">
    <text evidence="2">The sequence shown here is derived from an EMBL/GenBank/DDBJ whole genome shotgun (WGS) entry which is preliminary data.</text>
</comment>
<reference evidence="2" key="1">
    <citation type="submission" date="2019-08" db="EMBL/GenBank/DDBJ databases">
        <authorList>
            <person name="Kucharzyk K."/>
            <person name="Murdoch R.W."/>
            <person name="Higgins S."/>
            <person name="Loffler F."/>
        </authorList>
    </citation>
    <scope>NUCLEOTIDE SEQUENCE</scope>
</reference>
<dbReference type="GO" id="GO:0005524">
    <property type="term" value="F:ATP binding"/>
    <property type="evidence" value="ECO:0007669"/>
    <property type="project" value="UniProtKB-KW"/>
</dbReference>
<organism evidence="2">
    <name type="scientific">bioreactor metagenome</name>
    <dbReference type="NCBI Taxonomy" id="1076179"/>
    <lineage>
        <taxon>unclassified sequences</taxon>
        <taxon>metagenomes</taxon>
        <taxon>ecological metagenomes</taxon>
    </lineage>
</organism>
<dbReference type="PROSITE" id="PS00211">
    <property type="entry name" value="ABC_TRANSPORTER_1"/>
    <property type="match status" value="1"/>
</dbReference>
<dbReference type="InterPro" id="IPR039421">
    <property type="entry name" value="Type_1_exporter"/>
</dbReference>
<name>A0A645GQK1_9ZZZZ</name>
<keyword evidence="2" id="KW-0547">Nucleotide-binding</keyword>
<accession>A0A645GQK1</accession>
<dbReference type="EMBL" id="VSSQ01075323">
    <property type="protein sequence ID" value="MPN25953.1"/>
    <property type="molecule type" value="Genomic_DNA"/>
</dbReference>
<proteinExistence type="predicted"/>
<dbReference type="InterPro" id="IPR017871">
    <property type="entry name" value="ABC_transporter-like_CS"/>
</dbReference>
<dbReference type="AlphaFoldDB" id="A0A645GQK1"/>
<sequence length="194" mass="20862">MLRLAAGIVLPTEGVLRIDGVDAVLLDRPAWREQIGWMDQHPPLLAASLAANLLVARSDAETAALWSALEFAGLKTWAEALPAQLDTVLGEGGRQLSGGQLRRLALARLALRRPRLLLLDEPTASLDEAAEAFVIERLRHLCAPCTTLLVTHRPGPLQLCGRVLTLEQGWLLSATASTVSDLTAMDDTETSPHG</sequence>
<dbReference type="InterPro" id="IPR027417">
    <property type="entry name" value="P-loop_NTPase"/>
</dbReference>
<evidence type="ECO:0000313" key="2">
    <source>
        <dbReference type="EMBL" id="MPN25953.1"/>
    </source>
</evidence>
<dbReference type="Gene3D" id="3.40.50.300">
    <property type="entry name" value="P-loop containing nucleotide triphosphate hydrolases"/>
    <property type="match status" value="1"/>
</dbReference>